<comment type="caution">
    <text evidence="13">The sequence shown here is derived from an EMBL/GenBank/DDBJ whole genome shotgun (WGS) entry which is preliminary data.</text>
</comment>
<evidence type="ECO:0000313" key="13">
    <source>
        <dbReference type="EMBL" id="KAK5778535.1"/>
    </source>
</evidence>
<name>A0AAN7WFN7_9SACH</name>
<dbReference type="InterPro" id="IPR036554">
    <property type="entry name" value="GHMP_kinase_C_sf"/>
</dbReference>
<reference evidence="14" key="1">
    <citation type="submission" date="2023-07" db="EMBL/GenBank/DDBJ databases">
        <title>A draft genome of Kazachstania heterogenica Y-27499.</title>
        <authorList>
            <person name="Donic C."/>
            <person name="Kralova J.S."/>
            <person name="Fidel L."/>
            <person name="Ben-Dor S."/>
            <person name="Jung S."/>
        </authorList>
    </citation>
    <scope>NUCLEOTIDE SEQUENCE [LARGE SCALE GENOMIC DNA]</scope>
    <source>
        <strain evidence="14">Y27499</strain>
    </source>
</reference>
<keyword evidence="14" id="KW-1185">Reference proteome</keyword>
<feature type="domain" description="GHMP kinase N-terminal" evidence="11">
    <location>
        <begin position="120"/>
        <end position="194"/>
    </location>
</feature>
<comment type="function">
    <text evidence="10">Mevalonate kinase; part of the second module of ergosterol biosynthesis pathway that includes the middle steps of the pathway. The second module is carried out in the vacuole and involves the formation of farnesyl diphosphate, which is also an important intermediate in the biosynthesis of ubiquinone, dolichol, heme and prenylated proteins.</text>
</comment>
<evidence type="ECO:0000259" key="11">
    <source>
        <dbReference type="Pfam" id="PF00288"/>
    </source>
</evidence>
<evidence type="ECO:0000256" key="2">
    <source>
        <dbReference type="ARBA" id="ARBA00022516"/>
    </source>
</evidence>
<evidence type="ECO:0000259" key="12">
    <source>
        <dbReference type="Pfam" id="PF08544"/>
    </source>
</evidence>
<keyword evidence="1 10" id="KW-0963">Cytoplasm</keyword>
<keyword evidence="2 10" id="KW-0444">Lipid biosynthesis</keyword>
<proteinExistence type="inferred from homology"/>
<comment type="pathway">
    <text evidence="9 10">Isoprenoid biosynthesis; isopentenyl diphosphate biosynthesis via mevalonate pathway; isopentenyl diphosphate from (R)-mevalonate: step 1/3.</text>
</comment>
<dbReference type="PANTHER" id="PTHR43290">
    <property type="entry name" value="MEVALONATE KINASE"/>
    <property type="match status" value="1"/>
</dbReference>
<dbReference type="GO" id="GO:0005524">
    <property type="term" value="F:ATP binding"/>
    <property type="evidence" value="ECO:0007669"/>
    <property type="project" value="UniProtKB-KW"/>
</dbReference>
<sequence>MQPPFLTSAPAKVILFGEHSAVYGKHAIAASIHSLRTYLYVTPTADNAITLNFPDIKLYYTWESNSLSKIPSPSASIEINDTIDQQVAEQIQNLIKESNIVDPLHANAAFCFLYLYKCLIPNTSSLKFTMVSTSPIGAGLGSSAAVSVALSYAMLQLANQQTNKDLINKWAFVGEKCIHGNPSGVDNLVSTHGGAILYKKGTEAKLLDLSNNPLEILLTYTKVPRSTKTLVSNVRQLYEIYPDIITPVLDSMDSIACKASHILTQNEPDFQSIASLVDINQGLLQSLGVSHETIAKICLLSEQLHIGPTKLTGAGGGGCTLTLIQDSTNVQKFKETLTDTYGFDTIETQLGGDGCLLVPNDDLNGDVIKQLDKLFEESESNKVNKDIIDSLLLPGPNQKLPWK</sequence>
<evidence type="ECO:0000256" key="7">
    <source>
        <dbReference type="ARBA" id="ARBA00022842"/>
    </source>
</evidence>
<accession>A0AAN7WFN7</accession>
<dbReference type="InterPro" id="IPR006205">
    <property type="entry name" value="Mev_gal_kin"/>
</dbReference>
<keyword evidence="4 10" id="KW-0547">Nucleotide-binding</keyword>
<protein>
    <recommendedName>
        <fullName evidence="10">Mevalonate kinase</fullName>
        <shortName evidence="10">MK</shortName>
        <ecNumber evidence="10">2.7.1.36</ecNumber>
    </recommendedName>
</protein>
<comment type="similarity">
    <text evidence="10">Belongs to the GHMP kinase family. Mevalonate kinase subfamily.</text>
</comment>
<keyword evidence="3 10" id="KW-0808">Transferase</keyword>
<dbReference type="InterPro" id="IPR013750">
    <property type="entry name" value="GHMP_kinase_C_dom"/>
</dbReference>
<dbReference type="Pfam" id="PF08544">
    <property type="entry name" value="GHMP_kinases_C"/>
    <property type="match status" value="1"/>
</dbReference>
<organism evidence="13 14">
    <name type="scientific">Arxiozyma heterogenica</name>
    <dbReference type="NCBI Taxonomy" id="278026"/>
    <lineage>
        <taxon>Eukaryota</taxon>
        <taxon>Fungi</taxon>
        <taxon>Dikarya</taxon>
        <taxon>Ascomycota</taxon>
        <taxon>Saccharomycotina</taxon>
        <taxon>Saccharomycetes</taxon>
        <taxon>Saccharomycetales</taxon>
        <taxon>Saccharomycetaceae</taxon>
        <taxon>Arxiozyma</taxon>
    </lineage>
</organism>
<evidence type="ECO:0000256" key="10">
    <source>
        <dbReference type="RuleBase" id="RU363087"/>
    </source>
</evidence>
<dbReference type="InterPro" id="IPR014721">
    <property type="entry name" value="Ribsml_uS5_D2-typ_fold_subgr"/>
</dbReference>
<dbReference type="Pfam" id="PF00288">
    <property type="entry name" value="GHMP_kinases_N"/>
    <property type="match status" value="1"/>
</dbReference>
<dbReference type="InterPro" id="IPR006204">
    <property type="entry name" value="GHMP_kinase_N_dom"/>
</dbReference>
<dbReference type="EMBL" id="JAWIZZ010000053">
    <property type="protein sequence ID" value="KAK5778535.1"/>
    <property type="molecule type" value="Genomic_DNA"/>
</dbReference>
<feature type="domain" description="GHMP kinase C-terminal" evidence="12">
    <location>
        <begin position="268"/>
        <end position="341"/>
    </location>
</feature>
<keyword evidence="10" id="KW-0756">Sterol biosynthesis</keyword>
<dbReference type="Gene3D" id="3.30.230.10">
    <property type="match status" value="1"/>
</dbReference>
<evidence type="ECO:0000256" key="9">
    <source>
        <dbReference type="ARBA" id="ARBA00029438"/>
    </source>
</evidence>
<dbReference type="GO" id="GO:0004496">
    <property type="term" value="F:mevalonate kinase activity"/>
    <property type="evidence" value="ECO:0007669"/>
    <property type="project" value="UniProtKB-EC"/>
</dbReference>
<dbReference type="SUPFAM" id="SSF55060">
    <property type="entry name" value="GHMP Kinase, C-terminal domain"/>
    <property type="match status" value="1"/>
</dbReference>
<dbReference type="NCBIfam" id="TIGR00549">
    <property type="entry name" value="mevalon_kin"/>
    <property type="match status" value="1"/>
</dbReference>
<keyword evidence="7" id="KW-0460">Magnesium</keyword>
<dbReference type="PANTHER" id="PTHR43290:SF2">
    <property type="entry name" value="MEVALONATE KINASE"/>
    <property type="match status" value="1"/>
</dbReference>
<dbReference type="SUPFAM" id="SSF54211">
    <property type="entry name" value="Ribosomal protein S5 domain 2-like"/>
    <property type="match status" value="1"/>
</dbReference>
<evidence type="ECO:0000256" key="8">
    <source>
        <dbReference type="ARBA" id="ARBA00023098"/>
    </source>
</evidence>
<evidence type="ECO:0000256" key="1">
    <source>
        <dbReference type="ARBA" id="ARBA00022490"/>
    </source>
</evidence>
<dbReference type="EC" id="2.7.1.36" evidence="10"/>
<dbReference type="PRINTS" id="PR00959">
    <property type="entry name" value="MEVGALKINASE"/>
</dbReference>
<dbReference type="GO" id="GO:0006696">
    <property type="term" value="P:ergosterol biosynthetic process"/>
    <property type="evidence" value="ECO:0007669"/>
    <property type="project" value="TreeGrafter"/>
</dbReference>
<comment type="catalytic activity">
    <reaction evidence="10">
        <text>(R)-mevalonate + ATP = (R)-5-phosphomevalonate + ADP + H(+)</text>
        <dbReference type="Rhea" id="RHEA:17065"/>
        <dbReference type="ChEBI" id="CHEBI:15378"/>
        <dbReference type="ChEBI" id="CHEBI:30616"/>
        <dbReference type="ChEBI" id="CHEBI:36464"/>
        <dbReference type="ChEBI" id="CHEBI:58146"/>
        <dbReference type="ChEBI" id="CHEBI:456216"/>
        <dbReference type="EC" id="2.7.1.36"/>
    </reaction>
</comment>
<dbReference type="InterPro" id="IPR020568">
    <property type="entry name" value="Ribosomal_Su5_D2-typ_SF"/>
</dbReference>
<evidence type="ECO:0000313" key="14">
    <source>
        <dbReference type="Proteomes" id="UP001306508"/>
    </source>
</evidence>
<keyword evidence="8 10" id="KW-0443">Lipid metabolism</keyword>
<evidence type="ECO:0000256" key="6">
    <source>
        <dbReference type="ARBA" id="ARBA00022840"/>
    </source>
</evidence>
<dbReference type="AlphaFoldDB" id="A0AAN7WFN7"/>
<dbReference type="GO" id="GO:0019287">
    <property type="term" value="P:isopentenyl diphosphate biosynthetic process, mevalonate pathway"/>
    <property type="evidence" value="ECO:0007669"/>
    <property type="project" value="TreeGrafter"/>
</dbReference>
<keyword evidence="6 10" id="KW-0067">ATP-binding</keyword>
<keyword evidence="5 10" id="KW-0418">Kinase</keyword>
<comment type="subcellular location">
    <subcellularLocation>
        <location evidence="10">Cytoplasm</location>
    </subcellularLocation>
</comment>
<dbReference type="Gene3D" id="3.30.70.890">
    <property type="entry name" value="GHMP kinase, C-terminal domain"/>
    <property type="match status" value="1"/>
</dbReference>
<dbReference type="GO" id="GO:0005829">
    <property type="term" value="C:cytosol"/>
    <property type="evidence" value="ECO:0007669"/>
    <property type="project" value="TreeGrafter"/>
</dbReference>
<evidence type="ECO:0000256" key="3">
    <source>
        <dbReference type="ARBA" id="ARBA00022679"/>
    </source>
</evidence>
<dbReference type="Proteomes" id="UP001306508">
    <property type="component" value="Unassembled WGS sequence"/>
</dbReference>
<keyword evidence="10" id="KW-0752">Steroid biosynthesis</keyword>
<keyword evidence="10" id="KW-0753">Steroid metabolism</keyword>
<gene>
    <name evidence="13" type="ORF">RI543_004203</name>
</gene>
<evidence type="ECO:0000256" key="5">
    <source>
        <dbReference type="ARBA" id="ARBA00022777"/>
    </source>
</evidence>
<evidence type="ECO:0000256" key="4">
    <source>
        <dbReference type="ARBA" id="ARBA00022741"/>
    </source>
</evidence>
<keyword evidence="10" id="KW-1207">Sterol metabolism</keyword>